<dbReference type="OrthoDB" id="5366688at2759"/>
<sequence>MPVPSYGAMPLSKMFLLVRILQALCMVIVIGICSNFVQMINVMGAEPPKEFVGTLSVTCIATLYIMVSVGYYYSFANLGLLVMAGIDSLLLIAFIVCAVTLGKPMSYLNCYVIGKSSYEVDAANAYAFVTSATQNMKDWTGSSVWNWAGATKTNCFQGKTIWGLSIALCVLFTTSCALLPTLWYKNKKATPAPKSVEEA</sequence>
<evidence type="ECO:0008006" key="4">
    <source>
        <dbReference type="Google" id="ProtNLM"/>
    </source>
</evidence>
<protein>
    <recommendedName>
        <fullName evidence="4">MARVEL domain-containing protein</fullName>
    </recommendedName>
</protein>
<keyword evidence="3" id="KW-1185">Reference proteome</keyword>
<keyword evidence="1" id="KW-0812">Transmembrane</keyword>
<evidence type="ECO:0000313" key="3">
    <source>
        <dbReference type="Proteomes" id="UP001140562"/>
    </source>
</evidence>
<proteinExistence type="predicted"/>
<dbReference type="AlphaFoldDB" id="A0A9W9BXX2"/>
<comment type="caution">
    <text evidence="2">The sequence shown here is derived from an EMBL/GenBank/DDBJ whole genome shotgun (WGS) entry which is preliminary data.</text>
</comment>
<dbReference type="Proteomes" id="UP001140562">
    <property type="component" value="Unassembled WGS sequence"/>
</dbReference>
<feature type="transmembrane region" description="Helical" evidence="1">
    <location>
        <begin position="161"/>
        <end position="184"/>
    </location>
</feature>
<feature type="transmembrane region" description="Helical" evidence="1">
    <location>
        <begin position="52"/>
        <end position="73"/>
    </location>
</feature>
<feature type="transmembrane region" description="Helical" evidence="1">
    <location>
        <begin position="79"/>
        <end position="101"/>
    </location>
</feature>
<evidence type="ECO:0000313" key="2">
    <source>
        <dbReference type="EMBL" id="KAJ4332279.1"/>
    </source>
</evidence>
<gene>
    <name evidence="2" type="ORF">N0V87_008517</name>
</gene>
<keyword evidence="1" id="KW-1133">Transmembrane helix</keyword>
<reference evidence="2" key="1">
    <citation type="submission" date="2022-10" db="EMBL/GenBank/DDBJ databases">
        <title>Tapping the CABI collections for fungal endophytes: first genome assemblies for Collariella, Neodidymelliopsis, Ascochyta clinopodiicola, Didymella pomorum, Didymosphaeria variabile, Neocosmospora piperis and Neocucurbitaria cava.</title>
        <authorList>
            <person name="Hill R."/>
        </authorList>
    </citation>
    <scope>NUCLEOTIDE SEQUENCE</scope>
    <source>
        <strain evidence="2">IMI 360193</strain>
    </source>
</reference>
<keyword evidence="1" id="KW-0472">Membrane</keyword>
<accession>A0A9W9BXX2</accession>
<name>A0A9W9BXX2_9PLEO</name>
<feature type="transmembrane region" description="Helical" evidence="1">
    <location>
        <begin position="20"/>
        <end position="40"/>
    </location>
</feature>
<dbReference type="EMBL" id="JAPEUV010000123">
    <property type="protein sequence ID" value="KAJ4332279.1"/>
    <property type="molecule type" value="Genomic_DNA"/>
</dbReference>
<evidence type="ECO:0000256" key="1">
    <source>
        <dbReference type="SAM" id="Phobius"/>
    </source>
</evidence>
<organism evidence="2 3">
    <name type="scientific">Didymella glomerata</name>
    <dbReference type="NCBI Taxonomy" id="749621"/>
    <lineage>
        <taxon>Eukaryota</taxon>
        <taxon>Fungi</taxon>
        <taxon>Dikarya</taxon>
        <taxon>Ascomycota</taxon>
        <taxon>Pezizomycotina</taxon>
        <taxon>Dothideomycetes</taxon>
        <taxon>Pleosporomycetidae</taxon>
        <taxon>Pleosporales</taxon>
        <taxon>Pleosporineae</taxon>
        <taxon>Didymellaceae</taxon>
        <taxon>Didymella</taxon>
    </lineage>
</organism>